<feature type="signal peptide" evidence="1">
    <location>
        <begin position="1"/>
        <end position="22"/>
    </location>
</feature>
<dbReference type="AlphaFoldDB" id="A0AAF3EB72"/>
<reference evidence="3" key="1">
    <citation type="submission" date="2024-02" db="UniProtKB">
        <authorList>
            <consortium name="WormBaseParasite"/>
        </authorList>
    </citation>
    <scope>IDENTIFICATION</scope>
</reference>
<protein>
    <submittedName>
        <fullName evidence="3">Uncharacterized protein</fullName>
    </submittedName>
</protein>
<sequence>MEWMRMGQILMMLVCLPAFLSAFFLTHRTVKPDEHPHTPNYIRLRKNDGLACSSNALAANECGAEPSLECLKEVCTRCAAPALDPYAYCMRVTVCVCAMSRDPSCHRVVDECY</sequence>
<organism evidence="2 3">
    <name type="scientific">Mesorhabditis belari</name>
    <dbReference type="NCBI Taxonomy" id="2138241"/>
    <lineage>
        <taxon>Eukaryota</taxon>
        <taxon>Metazoa</taxon>
        <taxon>Ecdysozoa</taxon>
        <taxon>Nematoda</taxon>
        <taxon>Chromadorea</taxon>
        <taxon>Rhabditida</taxon>
        <taxon>Rhabditina</taxon>
        <taxon>Rhabditomorpha</taxon>
        <taxon>Rhabditoidea</taxon>
        <taxon>Rhabditidae</taxon>
        <taxon>Mesorhabditinae</taxon>
        <taxon>Mesorhabditis</taxon>
    </lineage>
</organism>
<evidence type="ECO:0000313" key="3">
    <source>
        <dbReference type="WBParaSite" id="MBELARI_LOCUS11187"/>
    </source>
</evidence>
<keyword evidence="2" id="KW-1185">Reference proteome</keyword>
<keyword evidence="1" id="KW-0732">Signal</keyword>
<proteinExistence type="predicted"/>
<name>A0AAF3EB72_9BILA</name>
<feature type="chain" id="PRO_5042218902" evidence="1">
    <location>
        <begin position="23"/>
        <end position="113"/>
    </location>
</feature>
<dbReference type="WBParaSite" id="MBELARI_LOCUS11187">
    <property type="protein sequence ID" value="MBELARI_LOCUS11187"/>
    <property type="gene ID" value="MBELARI_LOCUS11187"/>
</dbReference>
<dbReference type="Proteomes" id="UP000887575">
    <property type="component" value="Unassembled WGS sequence"/>
</dbReference>
<evidence type="ECO:0000256" key="1">
    <source>
        <dbReference type="SAM" id="SignalP"/>
    </source>
</evidence>
<accession>A0AAF3EB72</accession>
<evidence type="ECO:0000313" key="2">
    <source>
        <dbReference type="Proteomes" id="UP000887575"/>
    </source>
</evidence>